<feature type="compositionally biased region" description="Low complexity" evidence="4">
    <location>
        <begin position="567"/>
        <end position="576"/>
    </location>
</feature>
<evidence type="ECO:0000259" key="7">
    <source>
        <dbReference type="Pfam" id="PF25990"/>
    </source>
</evidence>
<dbReference type="InterPro" id="IPR058636">
    <property type="entry name" value="Beta-barrel_YknX"/>
</dbReference>
<evidence type="ECO:0000259" key="6">
    <source>
        <dbReference type="Pfam" id="PF25975"/>
    </source>
</evidence>
<feature type="transmembrane region" description="Helical" evidence="5">
    <location>
        <begin position="14"/>
        <end position="37"/>
    </location>
</feature>
<evidence type="ECO:0000256" key="5">
    <source>
        <dbReference type="SAM" id="Phobius"/>
    </source>
</evidence>
<keyword evidence="5" id="KW-0812">Transmembrane</keyword>
<gene>
    <name evidence="8" type="ORF">V6984_01655</name>
</gene>
<comment type="subcellular location">
    <subcellularLocation>
        <location evidence="1">Cell envelope</location>
    </subcellularLocation>
</comment>
<feature type="coiled-coil region" evidence="3">
    <location>
        <begin position="258"/>
        <end position="292"/>
    </location>
</feature>
<feature type="region of interest" description="Disordered" evidence="4">
    <location>
        <begin position="540"/>
        <end position="607"/>
    </location>
</feature>
<evidence type="ECO:0000256" key="3">
    <source>
        <dbReference type="SAM" id="Coils"/>
    </source>
</evidence>
<dbReference type="InterPro" id="IPR058649">
    <property type="entry name" value="CzcB_C"/>
</dbReference>
<feature type="region of interest" description="Disordered" evidence="4">
    <location>
        <begin position="82"/>
        <end position="102"/>
    </location>
</feature>
<dbReference type="InterPro" id="IPR050465">
    <property type="entry name" value="UPF0194_transport"/>
</dbReference>
<protein>
    <submittedName>
        <fullName evidence="8">HlyD family efflux transporter periplasmic adaptor subunit</fullName>
    </submittedName>
</protein>
<dbReference type="Gene3D" id="2.40.420.20">
    <property type="match status" value="1"/>
</dbReference>
<keyword evidence="2 3" id="KW-0175">Coiled coil</keyword>
<feature type="domain" description="CzcB-like C-terminal circularly permuted SH3-like" evidence="6">
    <location>
        <begin position="484"/>
        <end position="532"/>
    </location>
</feature>
<dbReference type="PRINTS" id="PR01490">
    <property type="entry name" value="RTXTOXIND"/>
</dbReference>
<reference evidence="8 9" key="1">
    <citation type="submission" date="2024-02" db="EMBL/GenBank/DDBJ databases">
        <title>Bacterial strain from lacustrine sediment.</title>
        <authorList>
            <person name="Petit C."/>
            <person name="Fadhlaoui K."/>
        </authorList>
    </citation>
    <scope>NUCLEOTIDE SEQUENCE [LARGE SCALE GENOMIC DNA]</scope>
    <source>
        <strain evidence="8 9">IPX-CK</strain>
    </source>
</reference>
<evidence type="ECO:0000313" key="9">
    <source>
        <dbReference type="Proteomes" id="UP001451571"/>
    </source>
</evidence>
<dbReference type="Pfam" id="PF25990">
    <property type="entry name" value="Beta-barrel_YknX"/>
    <property type="match status" value="1"/>
</dbReference>
<feature type="coiled-coil region" evidence="3">
    <location>
        <begin position="329"/>
        <end position="356"/>
    </location>
</feature>
<keyword evidence="9" id="KW-1185">Reference proteome</keyword>
<evidence type="ECO:0000256" key="4">
    <source>
        <dbReference type="SAM" id="MobiDB-lite"/>
    </source>
</evidence>
<dbReference type="Gene3D" id="2.40.30.170">
    <property type="match status" value="1"/>
</dbReference>
<accession>A0ABZ3EY45</accession>
<evidence type="ECO:0000256" key="1">
    <source>
        <dbReference type="ARBA" id="ARBA00004196"/>
    </source>
</evidence>
<keyword evidence="5" id="KW-1133">Transmembrane helix</keyword>
<dbReference type="RefSeq" id="WP_342758086.1">
    <property type="nucleotide sequence ID" value="NZ_CP146256.1"/>
</dbReference>
<keyword evidence="5" id="KW-0472">Membrane</keyword>
<feature type="domain" description="YknX-like beta-barrel" evidence="7">
    <location>
        <begin position="398"/>
        <end position="468"/>
    </location>
</feature>
<dbReference type="EMBL" id="CP146256">
    <property type="protein sequence ID" value="XAH74494.1"/>
    <property type="molecule type" value="Genomic_DNA"/>
</dbReference>
<feature type="compositionally biased region" description="Low complexity" evidence="4">
    <location>
        <begin position="590"/>
        <end position="599"/>
    </location>
</feature>
<proteinExistence type="predicted"/>
<evidence type="ECO:0000313" key="8">
    <source>
        <dbReference type="EMBL" id="XAH74494.1"/>
    </source>
</evidence>
<dbReference type="Proteomes" id="UP001451571">
    <property type="component" value="Chromosome"/>
</dbReference>
<evidence type="ECO:0000256" key="2">
    <source>
        <dbReference type="ARBA" id="ARBA00023054"/>
    </source>
</evidence>
<sequence length="607" mass="66028">MIGKLKEKLKNRKFLLKFLLAVIALIALIAASVYTVFIKPTLSEDRYIYKEEQVQRGDLILGIMESGNVTLDESSIDYTLELEDEDEDEDEDDSDDEDDDEEETIKYLEIEDVYAVSGQHIEEGEALFKLTEKSVEAVSKRLNTLYTEAQIALSEAETEYKIELLTAKGTYDTSMLEADRAESTYSSSQSRTQESVNILSADIKVLEADIAYAQEQLADEDLWESLDDAQTEYTQALNIYEDTDAHNATAYASNYADYKNAKEQLDTIQGQIDELNQTIEDSEKSIAKKQKDIAAAQSGLEVEGLTNKSAYDNAVAGGELAEDIYSYTVNSLEEAVASAQADMDEAQQNLEDFQSFVGDDGIIYADGSGVVTSVSYEAGDDLINTGAILSYVEEDAYAVTIDVSEEDVSAIAVGDRVDIVMNAYPDEVYEGTVESITTTATSDYASTISYPVTIKIEGDISLLFGGMTADVTFVTDSVSDVLYISKKAVQEIDGKSYVYMKGAAGNRKLTEVETGFSDGTNVEIISGLSEEDVVYIESKVSASDEELTESETMEQESSGDGNEQEMSGDGSMPDGGDFSGGEDMQNGGSFPDNGGDMPDMGGGFPGN</sequence>
<dbReference type="PANTHER" id="PTHR32347">
    <property type="entry name" value="EFFLUX SYSTEM COMPONENT YKNX-RELATED"/>
    <property type="match status" value="1"/>
</dbReference>
<feature type="compositionally biased region" description="Acidic residues" evidence="4">
    <location>
        <begin position="543"/>
        <end position="554"/>
    </location>
</feature>
<name>A0ABZ3EY45_9FIRM</name>
<organism evidence="8 9">
    <name type="scientific">Kineothrix sedimenti</name>
    <dbReference type="NCBI Taxonomy" id="3123317"/>
    <lineage>
        <taxon>Bacteria</taxon>
        <taxon>Bacillati</taxon>
        <taxon>Bacillota</taxon>
        <taxon>Clostridia</taxon>
        <taxon>Lachnospirales</taxon>
        <taxon>Lachnospiraceae</taxon>
        <taxon>Kineothrix</taxon>
    </lineage>
</organism>
<dbReference type="Pfam" id="PF25975">
    <property type="entry name" value="CzcB_C"/>
    <property type="match status" value="1"/>
</dbReference>